<proteinExistence type="predicted"/>
<dbReference type="AlphaFoldDB" id="A0A3M7SGB0"/>
<accession>A0A3M7SGB0</accession>
<dbReference type="EMBL" id="REGN01001410">
    <property type="protein sequence ID" value="RNA34812.1"/>
    <property type="molecule type" value="Genomic_DNA"/>
</dbReference>
<gene>
    <name evidence="2" type="ORF">BpHYR1_020776</name>
</gene>
<name>A0A3M7SGB0_BRAPC</name>
<sequence length="104" mass="11400">MKNDLSAALKVRYFQKKCNARDEIDGFDTDPNIVFEIDPSDTSSQPAQNISSSPSNYHTQPAQNENNSPTDTTAQSAQNVSPSPSNHHTQPAQNEAESPILQQD</sequence>
<reference evidence="2 3" key="1">
    <citation type="journal article" date="2018" name="Sci. Rep.">
        <title>Genomic signatures of local adaptation to the degree of environmental predictability in rotifers.</title>
        <authorList>
            <person name="Franch-Gras L."/>
            <person name="Hahn C."/>
            <person name="Garcia-Roger E.M."/>
            <person name="Carmona M.J."/>
            <person name="Serra M."/>
            <person name="Gomez A."/>
        </authorList>
    </citation>
    <scope>NUCLEOTIDE SEQUENCE [LARGE SCALE GENOMIC DNA]</scope>
    <source>
        <strain evidence="2">HYR1</strain>
    </source>
</reference>
<evidence type="ECO:0000313" key="3">
    <source>
        <dbReference type="Proteomes" id="UP000276133"/>
    </source>
</evidence>
<dbReference type="OrthoDB" id="10370428at2759"/>
<organism evidence="2 3">
    <name type="scientific">Brachionus plicatilis</name>
    <name type="common">Marine rotifer</name>
    <name type="synonym">Brachionus muelleri</name>
    <dbReference type="NCBI Taxonomy" id="10195"/>
    <lineage>
        <taxon>Eukaryota</taxon>
        <taxon>Metazoa</taxon>
        <taxon>Spiralia</taxon>
        <taxon>Gnathifera</taxon>
        <taxon>Rotifera</taxon>
        <taxon>Eurotatoria</taxon>
        <taxon>Monogononta</taxon>
        <taxon>Pseudotrocha</taxon>
        <taxon>Ploima</taxon>
        <taxon>Brachionidae</taxon>
        <taxon>Brachionus</taxon>
    </lineage>
</organism>
<evidence type="ECO:0000313" key="2">
    <source>
        <dbReference type="EMBL" id="RNA34812.1"/>
    </source>
</evidence>
<keyword evidence="3" id="KW-1185">Reference proteome</keyword>
<feature type="region of interest" description="Disordered" evidence="1">
    <location>
        <begin position="20"/>
        <end position="104"/>
    </location>
</feature>
<evidence type="ECO:0000256" key="1">
    <source>
        <dbReference type="SAM" id="MobiDB-lite"/>
    </source>
</evidence>
<protein>
    <submittedName>
        <fullName evidence="2">Uncharacterized protein</fullName>
    </submittedName>
</protein>
<feature type="compositionally biased region" description="Polar residues" evidence="1">
    <location>
        <begin position="40"/>
        <end position="104"/>
    </location>
</feature>
<comment type="caution">
    <text evidence="2">The sequence shown here is derived from an EMBL/GenBank/DDBJ whole genome shotgun (WGS) entry which is preliminary data.</text>
</comment>
<dbReference type="Proteomes" id="UP000276133">
    <property type="component" value="Unassembled WGS sequence"/>
</dbReference>